<reference evidence="2" key="1">
    <citation type="journal article" date="2020" name="bioRxiv">
        <title>Chromosome-level reference genome of the European wasp spider Argiope bruennichi: a resource for studies on range expansion and evolutionary adaptation.</title>
        <authorList>
            <person name="Sheffer M.M."/>
            <person name="Hoppe A."/>
            <person name="Krehenwinkel H."/>
            <person name="Uhl G."/>
            <person name="Kuss A.W."/>
            <person name="Jensen L."/>
            <person name="Jensen C."/>
            <person name="Gillespie R.G."/>
            <person name="Hoff K.J."/>
            <person name="Prost S."/>
        </authorList>
    </citation>
    <scope>NUCLEOTIDE SEQUENCE</scope>
</reference>
<proteinExistence type="predicted"/>
<evidence type="ECO:0000313" key="2">
    <source>
        <dbReference type="EMBL" id="KAF8773971.1"/>
    </source>
</evidence>
<evidence type="ECO:0000256" key="1">
    <source>
        <dbReference type="SAM" id="MobiDB-lite"/>
    </source>
</evidence>
<dbReference type="EMBL" id="JABXBU010002227">
    <property type="protein sequence ID" value="KAF8773971.1"/>
    <property type="molecule type" value="Genomic_DNA"/>
</dbReference>
<dbReference type="Proteomes" id="UP000807504">
    <property type="component" value="Unassembled WGS sequence"/>
</dbReference>
<comment type="caution">
    <text evidence="2">The sequence shown here is derived from an EMBL/GenBank/DDBJ whole genome shotgun (WGS) entry which is preliminary data.</text>
</comment>
<accession>A0A8T0EKC4</accession>
<feature type="compositionally biased region" description="Basic and acidic residues" evidence="1">
    <location>
        <begin position="1"/>
        <end position="14"/>
    </location>
</feature>
<dbReference type="AlphaFoldDB" id="A0A8T0EKC4"/>
<organism evidence="2 3">
    <name type="scientific">Argiope bruennichi</name>
    <name type="common">Wasp spider</name>
    <name type="synonym">Aranea bruennichi</name>
    <dbReference type="NCBI Taxonomy" id="94029"/>
    <lineage>
        <taxon>Eukaryota</taxon>
        <taxon>Metazoa</taxon>
        <taxon>Ecdysozoa</taxon>
        <taxon>Arthropoda</taxon>
        <taxon>Chelicerata</taxon>
        <taxon>Arachnida</taxon>
        <taxon>Araneae</taxon>
        <taxon>Araneomorphae</taxon>
        <taxon>Entelegynae</taxon>
        <taxon>Araneoidea</taxon>
        <taxon>Araneidae</taxon>
        <taxon>Argiope</taxon>
    </lineage>
</organism>
<sequence>MKVGEAGKEERGAADDGPINQGPGIFLRMMPPLASIHLWDLPKICPSLPLEHPPIPSHLDSPEDWFHRWHLQKLDECLH</sequence>
<keyword evidence="3" id="KW-1185">Reference proteome</keyword>
<protein>
    <submittedName>
        <fullName evidence="2">Uncharacterized protein</fullName>
    </submittedName>
</protein>
<gene>
    <name evidence="2" type="ORF">HNY73_016576</name>
</gene>
<reference evidence="2" key="2">
    <citation type="submission" date="2020-06" db="EMBL/GenBank/DDBJ databases">
        <authorList>
            <person name="Sheffer M."/>
        </authorList>
    </citation>
    <scope>NUCLEOTIDE SEQUENCE</scope>
</reference>
<name>A0A8T0EKC4_ARGBR</name>
<feature type="region of interest" description="Disordered" evidence="1">
    <location>
        <begin position="1"/>
        <end position="22"/>
    </location>
</feature>
<evidence type="ECO:0000313" key="3">
    <source>
        <dbReference type="Proteomes" id="UP000807504"/>
    </source>
</evidence>